<dbReference type="Gene3D" id="3.90.79.10">
    <property type="entry name" value="Nucleoside Triphosphate Pyrophosphohydrolase"/>
    <property type="match status" value="1"/>
</dbReference>
<dbReference type="AlphaFoldDB" id="A0A261XUK7"/>
<gene>
    <name evidence="4" type="ORF">BZG36_04963</name>
</gene>
<dbReference type="InterPro" id="IPR000086">
    <property type="entry name" value="NUDIX_hydrolase_dom"/>
</dbReference>
<protein>
    <recommendedName>
        <fullName evidence="3">Nudix hydrolase domain-containing protein</fullName>
    </recommendedName>
</protein>
<evidence type="ECO:0000256" key="1">
    <source>
        <dbReference type="ARBA" id="ARBA00022801"/>
    </source>
</evidence>
<dbReference type="PROSITE" id="PS00893">
    <property type="entry name" value="NUDIX_BOX"/>
    <property type="match status" value="1"/>
</dbReference>
<dbReference type="GO" id="GO:0006753">
    <property type="term" value="P:nucleoside phosphate metabolic process"/>
    <property type="evidence" value="ECO:0007669"/>
    <property type="project" value="TreeGrafter"/>
</dbReference>
<evidence type="ECO:0000256" key="2">
    <source>
        <dbReference type="SAM" id="Coils"/>
    </source>
</evidence>
<dbReference type="SUPFAM" id="SSF55811">
    <property type="entry name" value="Nudix"/>
    <property type="match status" value="1"/>
</dbReference>
<keyword evidence="2" id="KW-0175">Coiled coil</keyword>
<name>A0A261XUK7_9FUNG</name>
<dbReference type="InterPro" id="IPR020084">
    <property type="entry name" value="NUDIX_hydrolase_CS"/>
</dbReference>
<evidence type="ECO:0000259" key="3">
    <source>
        <dbReference type="PROSITE" id="PS51462"/>
    </source>
</evidence>
<feature type="coiled-coil region" evidence="2">
    <location>
        <begin position="139"/>
        <end position="166"/>
    </location>
</feature>
<dbReference type="GO" id="GO:0047631">
    <property type="term" value="F:ADP-ribose diphosphatase activity"/>
    <property type="evidence" value="ECO:0007669"/>
    <property type="project" value="EnsemblFungi"/>
</dbReference>
<evidence type="ECO:0000313" key="5">
    <source>
        <dbReference type="Proteomes" id="UP000242875"/>
    </source>
</evidence>
<organism evidence="4 5">
    <name type="scientific">Bifiguratus adelaidae</name>
    <dbReference type="NCBI Taxonomy" id="1938954"/>
    <lineage>
        <taxon>Eukaryota</taxon>
        <taxon>Fungi</taxon>
        <taxon>Fungi incertae sedis</taxon>
        <taxon>Mucoromycota</taxon>
        <taxon>Mucoromycotina</taxon>
        <taxon>Endogonomycetes</taxon>
        <taxon>Endogonales</taxon>
        <taxon>Endogonales incertae sedis</taxon>
        <taxon>Bifiguratus</taxon>
    </lineage>
</organism>
<dbReference type="OrthoDB" id="10249920at2759"/>
<proteinExistence type="predicted"/>
<dbReference type="InterPro" id="IPR015797">
    <property type="entry name" value="NUDIX_hydrolase-like_dom_sf"/>
</dbReference>
<feature type="domain" description="Nudix hydrolase" evidence="3">
    <location>
        <begin position="54"/>
        <end position="186"/>
    </location>
</feature>
<evidence type="ECO:0000313" key="4">
    <source>
        <dbReference type="EMBL" id="OZJ02057.1"/>
    </source>
</evidence>
<dbReference type="Proteomes" id="UP000242875">
    <property type="component" value="Unassembled WGS sequence"/>
</dbReference>
<accession>A0A261XUK7</accession>
<comment type="caution">
    <text evidence="4">The sequence shown here is derived from an EMBL/GenBank/DDBJ whole genome shotgun (WGS) entry which is preliminary data.</text>
</comment>
<dbReference type="PANTHER" id="PTHR11839:SF1">
    <property type="entry name" value="ADP-SUGAR PYROPHOSPHATASE"/>
    <property type="match status" value="1"/>
</dbReference>
<dbReference type="PANTHER" id="PTHR11839">
    <property type="entry name" value="UDP/ADP-SUGAR PYROPHOSPHATASE"/>
    <property type="match status" value="1"/>
</dbReference>
<dbReference type="PROSITE" id="PS51462">
    <property type="entry name" value="NUDIX"/>
    <property type="match status" value="1"/>
</dbReference>
<dbReference type="GO" id="GO:0019693">
    <property type="term" value="P:ribose phosphate metabolic process"/>
    <property type="evidence" value="ECO:0007669"/>
    <property type="project" value="EnsemblFungi"/>
</dbReference>
<dbReference type="Pfam" id="PF00293">
    <property type="entry name" value="NUDIX"/>
    <property type="match status" value="1"/>
</dbReference>
<keyword evidence="5" id="KW-1185">Reference proteome</keyword>
<reference evidence="4 5" key="1">
    <citation type="journal article" date="2017" name="Mycologia">
        <title>Bifiguratus adelaidae, gen. et sp. nov., a new member of Mucoromycotina in endophytic and soil-dwelling habitats.</title>
        <authorList>
            <person name="Torres-Cruz T.J."/>
            <person name="Billingsley Tobias T.L."/>
            <person name="Almatruk M."/>
            <person name="Hesse C."/>
            <person name="Kuske C.R."/>
            <person name="Desiro A."/>
            <person name="Benucci G.M."/>
            <person name="Bonito G."/>
            <person name="Stajich J.E."/>
            <person name="Dunlap C."/>
            <person name="Arnold A.E."/>
            <person name="Porras-Alfaro A."/>
        </authorList>
    </citation>
    <scope>NUCLEOTIDE SEQUENCE [LARGE SCALE GENOMIC DNA]</scope>
    <source>
        <strain evidence="4 5">AZ0501</strain>
    </source>
</reference>
<dbReference type="GO" id="GO:0005739">
    <property type="term" value="C:mitochondrion"/>
    <property type="evidence" value="ECO:0007669"/>
    <property type="project" value="EnsemblFungi"/>
</dbReference>
<sequence length="200" mass="21891">MHHPLPLGPLTLPVVGPSKPLGAGRWLALEETTFSGKQGATGTRTWEGLTSLAPVAVDIQAILKHPDKPHRIVLVVQYRPALGAYTIEFPSGLIDAGELPIEAAKRELKEETGYTADPVIVFDNIDLTKQENQRPVQELEESEAGLQMITLELENLRNQIQDLLDLYQGRLVVDSRLSNFAAGIHVHKSLFGSSTTILDS</sequence>
<keyword evidence="1" id="KW-0378">Hydrolase</keyword>
<dbReference type="EMBL" id="MVBO01000195">
    <property type="protein sequence ID" value="OZJ02057.1"/>
    <property type="molecule type" value="Genomic_DNA"/>
</dbReference>